<evidence type="ECO:0000313" key="3">
    <source>
        <dbReference type="Proteomes" id="UP001329430"/>
    </source>
</evidence>
<gene>
    <name evidence="2" type="ORF">RI129_013014</name>
</gene>
<keyword evidence="3" id="KW-1185">Reference proteome</keyword>
<protein>
    <recommendedName>
        <fullName evidence="1">HAT C-terminal dimerisation domain-containing protein</fullName>
    </recommendedName>
</protein>
<dbReference type="EMBL" id="JAVRBK010000010">
    <property type="protein sequence ID" value="KAK5638719.1"/>
    <property type="molecule type" value="Genomic_DNA"/>
</dbReference>
<sequence length="89" mass="10245">MIAQIYDLPNIKNEIQLWKQLWYDKSNPTSLAVVDVLKEAKPFFPETGKALKILIALSCTTCTVERSFSSLRRLKTWLRSTMGEDRLSP</sequence>
<dbReference type="InterPro" id="IPR052958">
    <property type="entry name" value="IFN-induced_PKR_regulator"/>
</dbReference>
<dbReference type="InterPro" id="IPR008906">
    <property type="entry name" value="HATC_C_dom"/>
</dbReference>
<dbReference type="Proteomes" id="UP001329430">
    <property type="component" value="Chromosome 10"/>
</dbReference>
<dbReference type="PANTHER" id="PTHR46289">
    <property type="entry name" value="52 KDA REPRESSOR OF THE INHIBITOR OF THE PROTEIN KINASE-LIKE PROTEIN-RELATED"/>
    <property type="match status" value="1"/>
</dbReference>
<evidence type="ECO:0000313" key="2">
    <source>
        <dbReference type="EMBL" id="KAK5638719.1"/>
    </source>
</evidence>
<dbReference type="GO" id="GO:0046983">
    <property type="term" value="F:protein dimerization activity"/>
    <property type="evidence" value="ECO:0007669"/>
    <property type="project" value="InterPro"/>
</dbReference>
<name>A0AAN7V8E4_9COLE</name>
<organism evidence="2 3">
    <name type="scientific">Pyrocoelia pectoralis</name>
    <dbReference type="NCBI Taxonomy" id="417401"/>
    <lineage>
        <taxon>Eukaryota</taxon>
        <taxon>Metazoa</taxon>
        <taxon>Ecdysozoa</taxon>
        <taxon>Arthropoda</taxon>
        <taxon>Hexapoda</taxon>
        <taxon>Insecta</taxon>
        <taxon>Pterygota</taxon>
        <taxon>Neoptera</taxon>
        <taxon>Endopterygota</taxon>
        <taxon>Coleoptera</taxon>
        <taxon>Polyphaga</taxon>
        <taxon>Elateriformia</taxon>
        <taxon>Elateroidea</taxon>
        <taxon>Lampyridae</taxon>
        <taxon>Lampyrinae</taxon>
        <taxon>Pyrocoelia</taxon>
    </lineage>
</organism>
<accession>A0AAN7V8E4</accession>
<reference evidence="2 3" key="1">
    <citation type="journal article" date="2024" name="Insects">
        <title>An Improved Chromosome-Level Genome Assembly of the Firefly Pyrocoelia pectoralis.</title>
        <authorList>
            <person name="Fu X."/>
            <person name="Meyer-Rochow V.B."/>
            <person name="Ballantyne L."/>
            <person name="Zhu X."/>
        </authorList>
    </citation>
    <scope>NUCLEOTIDE SEQUENCE [LARGE SCALE GENOMIC DNA]</scope>
    <source>
        <strain evidence="2">XCY_ONT2</strain>
    </source>
</reference>
<evidence type="ECO:0000259" key="1">
    <source>
        <dbReference type="Pfam" id="PF05699"/>
    </source>
</evidence>
<proteinExistence type="predicted"/>
<dbReference type="Pfam" id="PF05699">
    <property type="entry name" value="Dimer_Tnp_hAT"/>
    <property type="match status" value="1"/>
</dbReference>
<comment type="caution">
    <text evidence="2">The sequence shown here is derived from an EMBL/GenBank/DDBJ whole genome shotgun (WGS) entry which is preliminary data.</text>
</comment>
<feature type="domain" description="HAT C-terminal dimerisation" evidence="1">
    <location>
        <begin position="22"/>
        <end position="87"/>
    </location>
</feature>
<dbReference type="AlphaFoldDB" id="A0AAN7V8E4"/>
<dbReference type="PANTHER" id="PTHR46289:SF14">
    <property type="entry name" value="DUF4371 DOMAIN-CONTAINING PROTEIN"/>
    <property type="match status" value="1"/>
</dbReference>